<comment type="caution">
    <text evidence="1">The sequence shown here is derived from an EMBL/GenBank/DDBJ whole genome shotgun (WGS) entry which is preliminary data.</text>
</comment>
<protein>
    <submittedName>
        <fullName evidence="1">Thioredoxin family protein</fullName>
    </submittedName>
</protein>
<dbReference type="EMBL" id="JAFMPK010000047">
    <property type="protein sequence ID" value="MBO0610796.1"/>
    <property type="molecule type" value="Genomic_DNA"/>
</dbReference>
<dbReference type="SUPFAM" id="SSF52833">
    <property type="entry name" value="Thioredoxin-like"/>
    <property type="match status" value="1"/>
</dbReference>
<reference evidence="2" key="1">
    <citation type="submission" date="2023-07" db="EMBL/GenBank/DDBJ databases">
        <title>Myceligenerans salitolerans sp. nov., a halotolerant actinomycete isolated from a salt lake in Xinjiang, China.</title>
        <authorList>
            <person name="Guan T."/>
        </authorList>
    </citation>
    <scope>NUCLEOTIDE SEQUENCE [LARGE SCALE GENOMIC DNA]</scope>
    <source>
        <strain evidence="2">XHU 5031</strain>
    </source>
</reference>
<accession>A0ABS3ICQ5</accession>
<dbReference type="Gene3D" id="3.40.30.10">
    <property type="entry name" value="Glutaredoxin"/>
    <property type="match status" value="1"/>
</dbReference>
<dbReference type="CDD" id="cd02947">
    <property type="entry name" value="TRX_family"/>
    <property type="match status" value="1"/>
</dbReference>
<name>A0ABS3ICQ5_9MICO</name>
<keyword evidence="2" id="KW-1185">Reference proteome</keyword>
<dbReference type="Proteomes" id="UP000664617">
    <property type="component" value="Unassembled WGS sequence"/>
</dbReference>
<organism evidence="1 2">
    <name type="scientific">Myceligenerans salitolerans</name>
    <dbReference type="NCBI Taxonomy" id="1230528"/>
    <lineage>
        <taxon>Bacteria</taxon>
        <taxon>Bacillati</taxon>
        <taxon>Actinomycetota</taxon>
        <taxon>Actinomycetes</taxon>
        <taxon>Micrococcales</taxon>
        <taxon>Promicromonosporaceae</taxon>
        <taxon>Myceligenerans</taxon>
    </lineage>
</organism>
<evidence type="ECO:0000313" key="2">
    <source>
        <dbReference type="Proteomes" id="UP000664617"/>
    </source>
</evidence>
<proteinExistence type="predicted"/>
<gene>
    <name evidence="1" type="ORF">J0911_17365</name>
</gene>
<dbReference type="InterPro" id="IPR036249">
    <property type="entry name" value="Thioredoxin-like_sf"/>
</dbReference>
<sequence>MEILLLGGAIAVTALAGVAWSRRQGAVRGPRLAGGGEPADWLPQGADLGARATFVQFSAEVCAACRSTARVLGAQAAREDGVVHHELDVEDHLALTGRLGILRTPTVLVLDGHGAETARMSGAVTPARAGEALARLTGEQAR</sequence>
<dbReference type="RefSeq" id="WP_207276701.1">
    <property type="nucleotide sequence ID" value="NZ_JAFMPK010000047.1"/>
</dbReference>
<evidence type="ECO:0000313" key="1">
    <source>
        <dbReference type="EMBL" id="MBO0610796.1"/>
    </source>
</evidence>